<reference evidence="2" key="1">
    <citation type="journal article" date="2019" name="Int. J. Syst. Evol. Microbiol.">
        <title>The Global Catalogue of Microorganisms (GCM) 10K type strain sequencing project: providing services to taxonomists for standard genome sequencing and annotation.</title>
        <authorList>
            <consortium name="The Broad Institute Genomics Platform"/>
            <consortium name="The Broad Institute Genome Sequencing Center for Infectious Disease"/>
            <person name="Wu L."/>
            <person name="Ma J."/>
        </authorList>
    </citation>
    <scope>NUCLEOTIDE SEQUENCE [LARGE SCALE GENOMIC DNA]</scope>
    <source>
        <strain evidence="2">JCM 17923</strain>
    </source>
</reference>
<comment type="caution">
    <text evidence="1">The sequence shown here is derived from an EMBL/GenBank/DDBJ whole genome shotgun (WGS) entry which is preliminary data.</text>
</comment>
<accession>A0ABP8IT73</accession>
<dbReference type="Pfam" id="PF14284">
    <property type="entry name" value="PcfJ"/>
    <property type="match status" value="1"/>
</dbReference>
<keyword evidence="2" id="KW-1185">Reference proteome</keyword>
<protein>
    <recommendedName>
        <fullName evidence="3">PcfJ-like protein</fullName>
    </recommendedName>
</protein>
<dbReference type="InterPro" id="IPR025586">
    <property type="entry name" value="PcfJ"/>
</dbReference>
<evidence type="ECO:0000313" key="1">
    <source>
        <dbReference type="EMBL" id="GAA4371252.1"/>
    </source>
</evidence>
<organism evidence="1 2">
    <name type="scientific">Hymenobacter saemangeumensis</name>
    <dbReference type="NCBI Taxonomy" id="1084522"/>
    <lineage>
        <taxon>Bacteria</taxon>
        <taxon>Pseudomonadati</taxon>
        <taxon>Bacteroidota</taxon>
        <taxon>Cytophagia</taxon>
        <taxon>Cytophagales</taxon>
        <taxon>Hymenobacteraceae</taxon>
        <taxon>Hymenobacter</taxon>
    </lineage>
</organism>
<name>A0ABP8IT73_9BACT</name>
<evidence type="ECO:0000313" key="2">
    <source>
        <dbReference type="Proteomes" id="UP001501153"/>
    </source>
</evidence>
<evidence type="ECO:0008006" key="3">
    <source>
        <dbReference type="Google" id="ProtNLM"/>
    </source>
</evidence>
<dbReference type="EMBL" id="BAABGZ010000082">
    <property type="protein sequence ID" value="GAA4371252.1"/>
    <property type="molecule type" value="Genomic_DNA"/>
</dbReference>
<proteinExistence type="predicted"/>
<dbReference type="Proteomes" id="UP001501153">
    <property type="component" value="Unassembled WGS sequence"/>
</dbReference>
<sequence length="410" mass="46689">MAALAGHVSRHKWSQARLISYLFSFDTPRVLYDEVGPRSGLAELYVQCVLGRPKAEREFTKKVLLELAGKRTELLARTELNKPLGQVIANYKYRRRDLAGWRPASKNPFRQLESLVRHLFDEYGDVPAWVINTWTEAQADDDGINTIDLTLHLGQGRSLRSFPGLPLPLSKKLEHYMRQAPGGCTFREALRYAQLASRDALEWLGPVLESRLGREKIQDDSFWMSVVDFFRATPLVDAQHFGPVCDWIYFKRSVGTATEPAQPNFSLKGRSMASVLAYTAAWHRQQARESRYDPYGYESATWPGLPVADFVGGVGDLVRITQLTSYRQLQEEGRRLGHCVASYWFSCQRGRCGIFSLTMGGTRCLTLEVSKNYTVVQARGKYNRSMNEQEQKWVLDWLEAARLSLSKHVA</sequence>
<gene>
    <name evidence="1" type="ORF">GCM10023185_46550</name>
</gene>